<accession>E4YN01</accession>
<dbReference type="Proteomes" id="UP000011014">
    <property type="component" value="Unassembled WGS sequence"/>
</dbReference>
<protein>
    <submittedName>
        <fullName evidence="2">Uncharacterized protein</fullName>
    </submittedName>
</protein>
<feature type="compositionally biased region" description="Polar residues" evidence="1">
    <location>
        <begin position="77"/>
        <end position="90"/>
    </location>
</feature>
<organism evidence="2">
    <name type="scientific">Oikopleura dioica</name>
    <name type="common">Tunicate</name>
    <dbReference type="NCBI Taxonomy" id="34765"/>
    <lineage>
        <taxon>Eukaryota</taxon>
        <taxon>Metazoa</taxon>
        <taxon>Chordata</taxon>
        <taxon>Tunicata</taxon>
        <taxon>Appendicularia</taxon>
        <taxon>Copelata</taxon>
        <taxon>Oikopleuridae</taxon>
        <taxon>Oikopleura</taxon>
    </lineage>
</organism>
<gene>
    <name evidence="2" type="ORF">GSOID_T00029900001</name>
</gene>
<feature type="compositionally biased region" description="Basic and acidic residues" evidence="1">
    <location>
        <begin position="93"/>
        <end position="103"/>
    </location>
</feature>
<name>E4YN01_OIKDI</name>
<reference evidence="2" key="1">
    <citation type="journal article" date="2010" name="Science">
        <title>Plasticity of animal genome architecture unmasked by rapid evolution of a pelagic tunicate.</title>
        <authorList>
            <person name="Denoeud F."/>
            <person name="Henriet S."/>
            <person name="Mungpakdee S."/>
            <person name="Aury J.M."/>
            <person name="Da Silva C."/>
            <person name="Brinkmann H."/>
            <person name="Mikhaleva J."/>
            <person name="Olsen L.C."/>
            <person name="Jubin C."/>
            <person name="Canestro C."/>
            <person name="Bouquet J.M."/>
            <person name="Danks G."/>
            <person name="Poulain J."/>
            <person name="Campsteijn C."/>
            <person name="Adamski M."/>
            <person name="Cross I."/>
            <person name="Yadetie F."/>
            <person name="Muffato M."/>
            <person name="Louis A."/>
            <person name="Butcher S."/>
            <person name="Tsagkogeorga G."/>
            <person name="Konrad A."/>
            <person name="Singh S."/>
            <person name="Jensen M.F."/>
            <person name="Cong E.H."/>
            <person name="Eikeseth-Otteraa H."/>
            <person name="Noel B."/>
            <person name="Anthouard V."/>
            <person name="Porcel B.M."/>
            <person name="Kachouri-Lafond R."/>
            <person name="Nishino A."/>
            <person name="Ugolini M."/>
            <person name="Chourrout P."/>
            <person name="Nishida H."/>
            <person name="Aasland R."/>
            <person name="Huzurbazar S."/>
            <person name="Westhof E."/>
            <person name="Delsuc F."/>
            <person name="Lehrach H."/>
            <person name="Reinhardt R."/>
            <person name="Weissenbach J."/>
            <person name="Roy S.W."/>
            <person name="Artiguenave F."/>
            <person name="Postlethwait J.H."/>
            <person name="Manak J.R."/>
            <person name="Thompson E.M."/>
            <person name="Jaillon O."/>
            <person name="Du Pasquier L."/>
            <person name="Boudinot P."/>
            <person name="Liberles D.A."/>
            <person name="Volff J.N."/>
            <person name="Philippe H."/>
            <person name="Lenhard B."/>
            <person name="Roest Crollius H."/>
            <person name="Wincker P."/>
            <person name="Chourrout D."/>
        </authorList>
    </citation>
    <scope>NUCLEOTIDE SEQUENCE [LARGE SCALE GENOMIC DNA]</scope>
</reference>
<proteinExistence type="predicted"/>
<dbReference type="EMBL" id="FN654855">
    <property type="protein sequence ID" value="CBY36860.1"/>
    <property type="molecule type" value="Genomic_DNA"/>
</dbReference>
<evidence type="ECO:0000256" key="1">
    <source>
        <dbReference type="SAM" id="MobiDB-lite"/>
    </source>
</evidence>
<evidence type="ECO:0000313" key="2">
    <source>
        <dbReference type="EMBL" id="CBY36860.1"/>
    </source>
</evidence>
<dbReference type="AlphaFoldDB" id="E4YN01"/>
<sequence length="157" mass="17067">MDSMAKSQFSANNEDSSSSDEDLPKQQSLIESLPPADYQSKSDANAIPNRSAPSFYDNVRPVVVAKQVDIGSDDELSGSNWSDDQSSQGSYVEAKKDAPRTEPEIGVTVNGELGLGNELISATPAKKFLEKIKSVAVGESFSWGEESYKKLFEPIWV</sequence>
<feature type="region of interest" description="Disordered" evidence="1">
    <location>
        <begin position="70"/>
        <end position="103"/>
    </location>
</feature>
<feature type="region of interest" description="Disordered" evidence="1">
    <location>
        <begin position="1"/>
        <end position="54"/>
    </location>
</feature>
<feature type="compositionally biased region" description="Polar residues" evidence="1">
    <location>
        <begin position="1"/>
        <end position="13"/>
    </location>
</feature>